<dbReference type="InterPro" id="IPR011009">
    <property type="entry name" value="Kinase-like_dom_sf"/>
</dbReference>
<feature type="binding site" evidence="22">
    <location>
        <position position="742"/>
    </location>
    <ligand>
        <name>ATP</name>
        <dbReference type="ChEBI" id="CHEBI:30616"/>
    </ligand>
</feature>
<dbReference type="FunFam" id="3.80.10.10:FF:000383">
    <property type="entry name" value="Leucine-rich repeat receptor protein kinase EMS1"/>
    <property type="match status" value="1"/>
</dbReference>
<keyword evidence="14 22" id="KW-0547">Nucleotide-binding</keyword>
<dbReference type="GO" id="GO:0051707">
    <property type="term" value="P:response to other organism"/>
    <property type="evidence" value="ECO:0007669"/>
    <property type="project" value="UniProtKB-ARBA"/>
</dbReference>
<name>A0A328E6G6_9ASTE</name>
<feature type="signal peptide" evidence="24">
    <location>
        <begin position="1"/>
        <end position="30"/>
    </location>
</feature>
<dbReference type="FunFam" id="3.80.10.10:FF:000233">
    <property type="entry name" value="Leucine-rich repeat receptor-like protein kinase TDR"/>
    <property type="match status" value="1"/>
</dbReference>
<proteinExistence type="inferred from homology"/>
<keyword evidence="17 23" id="KW-1133">Transmembrane helix</keyword>
<evidence type="ECO:0000256" key="14">
    <source>
        <dbReference type="ARBA" id="ARBA00022741"/>
    </source>
</evidence>
<evidence type="ECO:0000313" key="26">
    <source>
        <dbReference type="EMBL" id="RAL52219.1"/>
    </source>
</evidence>
<keyword evidence="16 22" id="KW-0067">ATP-binding</keyword>
<dbReference type="Gene3D" id="1.10.510.10">
    <property type="entry name" value="Transferase(Phosphotransferase) domain 1"/>
    <property type="match status" value="1"/>
</dbReference>
<keyword evidence="10" id="KW-0808">Transferase</keyword>
<evidence type="ECO:0000256" key="11">
    <source>
        <dbReference type="ARBA" id="ARBA00022692"/>
    </source>
</evidence>
<evidence type="ECO:0000256" key="13">
    <source>
        <dbReference type="ARBA" id="ARBA00022737"/>
    </source>
</evidence>
<dbReference type="InterPro" id="IPR008271">
    <property type="entry name" value="Ser/Thr_kinase_AS"/>
</dbReference>
<evidence type="ECO:0000256" key="15">
    <source>
        <dbReference type="ARBA" id="ARBA00022777"/>
    </source>
</evidence>
<dbReference type="EMBL" id="NQVE01000035">
    <property type="protein sequence ID" value="RAL52219.1"/>
    <property type="molecule type" value="Genomic_DNA"/>
</dbReference>
<comment type="catalytic activity">
    <reaction evidence="21">
        <text>L-seryl-[protein] + ATP = O-phospho-L-seryl-[protein] + ADP + H(+)</text>
        <dbReference type="Rhea" id="RHEA:17989"/>
        <dbReference type="Rhea" id="RHEA-COMP:9863"/>
        <dbReference type="Rhea" id="RHEA-COMP:11604"/>
        <dbReference type="ChEBI" id="CHEBI:15378"/>
        <dbReference type="ChEBI" id="CHEBI:29999"/>
        <dbReference type="ChEBI" id="CHEBI:30616"/>
        <dbReference type="ChEBI" id="CHEBI:83421"/>
        <dbReference type="ChEBI" id="CHEBI:456216"/>
        <dbReference type="EC" id="2.7.11.1"/>
    </reaction>
</comment>
<keyword evidence="9" id="KW-0433">Leucine-rich repeat</keyword>
<dbReference type="GO" id="GO:0033612">
    <property type="term" value="F:receptor serine/threonine kinase binding"/>
    <property type="evidence" value="ECO:0007669"/>
    <property type="project" value="TreeGrafter"/>
</dbReference>
<evidence type="ECO:0000313" key="27">
    <source>
        <dbReference type="Proteomes" id="UP000249390"/>
    </source>
</evidence>
<keyword evidence="18 23" id="KW-0472">Membrane</keyword>
<dbReference type="Pfam" id="PF23598">
    <property type="entry name" value="LRR_14"/>
    <property type="match status" value="1"/>
</dbReference>
<dbReference type="GO" id="GO:0005886">
    <property type="term" value="C:plasma membrane"/>
    <property type="evidence" value="ECO:0007669"/>
    <property type="project" value="UniProtKB-SubCell"/>
</dbReference>
<evidence type="ECO:0000256" key="21">
    <source>
        <dbReference type="ARBA" id="ARBA00048679"/>
    </source>
</evidence>
<keyword evidence="13" id="KW-0677">Repeat</keyword>
<evidence type="ECO:0000256" key="3">
    <source>
        <dbReference type="ARBA" id="ARBA00008684"/>
    </source>
</evidence>
<evidence type="ECO:0000256" key="24">
    <source>
        <dbReference type="SAM" id="SignalP"/>
    </source>
</evidence>
<evidence type="ECO:0000256" key="7">
    <source>
        <dbReference type="ARBA" id="ARBA00022527"/>
    </source>
</evidence>
<dbReference type="InterPro" id="IPR003591">
    <property type="entry name" value="Leu-rich_rpt_typical-subtyp"/>
</dbReference>
<dbReference type="EC" id="2.7.11.1" evidence="5"/>
<dbReference type="Pfam" id="PF08263">
    <property type="entry name" value="LRRNT_2"/>
    <property type="match status" value="1"/>
</dbReference>
<evidence type="ECO:0000256" key="17">
    <source>
        <dbReference type="ARBA" id="ARBA00022989"/>
    </source>
</evidence>
<dbReference type="SUPFAM" id="SSF52047">
    <property type="entry name" value="RNI-like"/>
    <property type="match status" value="1"/>
</dbReference>
<dbReference type="PROSITE" id="PS00107">
    <property type="entry name" value="PROTEIN_KINASE_ATP"/>
    <property type="match status" value="1"/>
</dbReference>
<evidence type="ECO:0000256" key="22">
    <source>
        <dbReference type="PROSITE-ProRule" id="PRU10141"/>
    </source>
</evidence>
<evidence type="ECO:0000256" key="4">
    <source>
        <dbReference type="ARBA" id="ARBA00009592"/>
    </source>
</evidence>
<evidence type="ECO:0000256" key="20">
    <source>
        <dbReference type="ARBA" id="ARBA00047899"/>
    </source>
</evidence>
<dbReference type="SMART" id="SM00369">
    <property type="entry name" value="LRR_TYP"/>
    <property type="match status" value="6"/>
</dbReference>
<dbReference type="AlphaFoldDB" id="A0A328E6G6"/>
<evidence type="ECO:0000256" key="23">
    <source>
        <dbReference type="SAM" id="Phobius"/>
    </source>
</evidence>
<feature type="transmembrane region" description="Helical" evidence="23">
    <location>
        <begin position="652"/>
        <end position="672"/>
    </location>
</feature>
<dbReference type="InterPro" id="IPR050647">
    <property type="entry name" value="Plant_LRR-RLKs"/>
</dbReference>
<keyword evidence="19" id="KW-0325">Glycoprotein</keyword>
<evidence type="ECO:0000256" key="1">
    <source>
        <dbReference type="ARBA" id="ARBA00004162"/>
    </source>
</evidence>
<evidence type="ECO:0000259" key="25">
    <source>
        <dbReference type="PROSITE" id="PS50011"/>
    </source>
</evidence>
<comment type="caution">
    <text evidence="26">The sequence shown here is derived from an EMBL/GenBank/DDBJ whole genome shotgun (WGS) entry which is preliminary data.</text>
</comment>
<comment type="catalytic activity">
    <reaction evidence="20">
        <text>L-threonyl-[protein] + ATP = O-phospho-L-threonyl-[protein] + ADP + H(+)</text>
        <dbReference type="Rhea" id="RHEA:46608"/>
        <dbReference type="Rhea" id="RHEA-COMP:11060"/>
        <dbReference type="Rhea" id="RHEA-COMP:11605"/>
        <dbReference type="ChEBI" id="CHEBI:15378"/>
        <dbReference type="ChEBI" id="CHEBI:30013"/>
        <dbReference type="ChEBI" id="CHEBI:30616"/>
        <dbReference type="ChEBI" id="CHEBI:61977"/>
        <dbReference type="ChEBI" id="CHEBI:456216"/>
        <dbReference type="EC" id="2.7.11.1"/>
    </reaction>
</comment>
<evidence type="ECO:0000256" key="2">
    <source>
        <dbReference type="ARBA" id="ARBA00004479"/>
    </source>
</evidence>
<keyword evidence="15" id="KW-0418">Kinase</keyword>
<organism evidence="26 27">
    <name type="scientific">Cuscuta australis</name>
    <dbReference type="NCBI Taxonomy" id="267555"/>
    <lineage>
        <taxon>Eukaryota</taxon>
        <taxon>Viridiplantae</taxon>
        <taxon>Streptophyta</taxon>
        <taxon>Embryophyta</taxon>
        <taxon>Tracheophyta</taxon>
        <taxon>Spermatophyta</taxon>
        <taxon>Magnoliopsida</taxon>
        <taxon>eudicotyledons</taxon>
        <taxon>Gunneridae</taxon>
        <taxon>Pentapetalae</taxon>
        <taxon>asterids</taxon>
        <taxon>lamiids</taxon>
        <taxon>Solanales</taxon>
        <taxon>Convolvulaceae</taxon>
        <taxon>Cuscuteae</taxon>
        <taxon>Cuscuta</taxon>
        <taxon>Cuscuta subgen. Grammica</taxon>
        <taxon>Cuscuta sect. Cleistogrammica</taxon>
    </lineage>
</organism>
<accession>A0A328E6G6</accession>
<keyword evidence="27" id="KW-1185">Reference proteome</keyword>
<evidence type="ECO:0000256" key="18">
    <source>
        <dbReference type="ARBA" id="ARBA00023136"/>
    </source>
</evidence>
<dbReference type="Pfam" id="PF00069">
    <property type="entry name" value="Pkinase"/>
    <property type="match status" value="1"/>
</dbReference>
<comment type="similarity">
    <text evidence="3">Belongs to the protein kinase superfamily. Ser/Thr protein kinase family.</text>
</comment>
<dbReference type="GO" id="GO:0006952">
    <property type="term" value="P:defense response"/>
    <property type="evidence" value="ECO:0007669"/>
    <property type="project" value="UniProtKB-ARBA"/>
</dbReference>
<dbReference type="SUPFAM" id="SSF52058">
    <property type="entry name" value="L domain-like"/>
    <property type="match status" value="1"/>
</dbReference>
<evidence type="ECO:0000256" key="19">
    <source>
        <dbReference type="ARBA" id="ARBA00023180"/>
    </source>
</evidence>
<dbReference type="Gene3D" id="3.80.10.10">
    <property type="entry name" value="Ribonuclease Inhibitor"/>
    <property type="match status" value="4"/>
</dbReference>
<evidence type="ECO:0000256" key="5">
    <source>
        <dbReference type="ARBA" id="ARBA00012513"/>
    </source>
</evidence>
<dbReference type="InterPro" id="IPR001611">
    <property type="entry name" value="Leu-rich_rpt"/>
</dbReference>
<sequence>MTNPSSSSPFSFVSISILPVLFVFCVAVNGASVSKRPVEGTSLLSLKSSLRDPLNTFQDWNDSSSDWCSWSGIECDNVTGVVTGVDLSGRSLSGSVPDDIRNLVHLRRLNFSGNALGGGFPPAIFQLQALRSLDINHNNFSSVFPAGISRLRSLTYFDAFSNNFTGPLPEDIARLRNLEHLNLGGSYFDGEIPASYGSFPKLKFLFLAGNLLTGPIPPELGLLTQLQHFQLGSNQYTAGIPPEFGSLSNLLYLDIQSANLSGTLPPELGNLNKLEYLIIYNNSFTGPIPPELGNLTSSKELDLSDNFISGSIPASLSSLGNLRLLSLMYNDLTGEIPEGLSDLPELQLLNLWSNSLSGNLPQRFGSNGKLQKFDVSSNSLTGPIPPHLCHGNRLEKLILFGNRLAGELPESLVSCSTLVRIRIQNNDLNGSFPRGFGFLSNLTLLDISRNRFTGRIPEDFGNPAGNLVSLNVSHNSFGGALPGNIWQSRSLQIFSASNNKLAGEIPEFKGCKEFSNIELQGNNLSGSIPWSIEHCEKLILLNLCRNSLSGIIPWEISGLPKIADVDLSYNFLSGSIPSNFGNCRTLESFNVSYNRLAGPIPSSGSLFTTLHPSSFFGNKGLCGKPVQKPCRTYGPAASDNPDAKNRPEAGPAVWLGAVVFGMCFLIVLVAGTRWARSRRGMRVSGHGDDGGPWKLTAFRRLNFTAGDVLECVAMSDEVIGMGSTGVVYKAEMPSGETIAVKKLILGRQRKKKRGGALAEVDVLGSVRHRNIVRLLGYCTSGECTMLLYEYMPNGNLHDLLHSKHKVRKVDGVDWMTRYKIAVGVAQGMSYLHHDCNPVIVHRDLKPSNILLDSEIEARVADFGVAKLLVQTQDSSSSLIAGSYGYIAPEYAYTLQFDEKSDIYSYGVVLLEILTGKRSVESEYGEGNSVVDWVRSKLTTTGKQGGTTNKQQQLEVFDKNIMGTSTCHDMAAGEETMMLLLKVALLCTCRNPADRPSMRDVVSMLQAAMPKVNPKTTEVEMMNTKMEGKNGNNNIINNGAPLVAGCVCEDDYLFSVVENITF</sequence>
<dbReference type="Gene3D" id="3.30.200.20">
    <property type="entry name" value="Phosphorylase Kinase, domain 1"/>
    <property type="match status" value="1"/>
</dbReference>
<keyword evidence="8" id="KW-0597">Phosphoprotein</keyword>
<dbReference type="SMART" id="SM00220">
    <property type="entry name" value="S_TKc"/>
    <property type="match status" value="1"/>
</dbReference>
<dbReference type="FunFam" id="1.10.510.10:FF:000417">
    <property type="entry name" value="Leucine-rich repeat receptor-like protein kinase"/>
    <property type="match status" value="1"/>
</dbReference>
<reference evidence="26 27" key="1">
    <citation type="submission" date="2018-06" db="EMBL/GenBank/DDBJ databases">
        <title>The Genome of Cuscuta australis (Dodder) Provides Insight into the Evolution of Plant Parasitism.</title>
        <authorList>
            <person name="Liu H."/>
        </authorList>
    </citation>
    <scope>NUCLEOTIDE SEQUENCE [LARGE SCALE GENOMIC DNA]</scope>
    <source>
        <strain evidence="27">cv. Yunnan</strain>
        <tissue evidence="26">Vines</tissue>
    </source>
</reference>
<dbReference type="GO" id="GO:0005524">
    <property type="term" value="F:ATP binding"/>
    <property type="evidence" value="ECO:0007669"/>
    <property type="project" value="UniProtKB-UniRule"/>
</dbReference>
<keyword evidence="6" id="KW-1003">Cell membrane</keyword>
<dbReference type="PANTHER" id="PTHR48056:SF25">
    <property type="entry name" value="PROTEIN KINASE DOMAIN-CONTAINING PROTEIN"/>
    <property type="match status" value="1"/>
</dbReference>
<comment type="similarity">
    <text evidence="4">Belongs to the RLP family.</text>
</comment>
<feature type="chain" id="PRO_5016317267" description="non-specific serine/threonine protein kinase" evidence="24">
    <location>
        <begin position="31"/>
        <end position="1061"/>
    </location>
</feature>
<evidence type="ECO:0000256" key="16">
    <source>
        <dbReference type="ARBA" id="ARBA00022840"/>
    </source>
</evidence>
<dbReference type="SUPFAM" id="SSF56112">
    <property type="entry name" value="Protein kinase-like (PK-like)"/>
    <property type="match status" value="1"/>
</dbReference>
<dbReference type="PANTHER" id="PTHR48056">
    <property type="entry name" value="LRR RECEPTOR-LIKE SERINE/THREONINE-PROTEIN KINASE-RELATED"/>
    <property type="match status" value="1"/>
</dbReference>
<evidence type="ECO:0000256" key="10">
    <source>
        <dbReference type="ARBA" id="ARBA00022679"/>
    </source>
</evidence>
<evidence type="ECO:0000256" key="12">
    <source>
        <dbReference type="ARBA" id="ARBA00022729"/>
    </source>
</evidence>
<dbReference type="PROSITE" id="PS50011">
    <property type="entry name" value="PROTEIN_KINASE_DOM"/>
    <property type="match status" value="1"/>
</dbReference>
<dbReference type="GO" id="GO:0004674">
    <property type="term" value="F:protein serine/threonine kinase activity"/>
    <property type="evidence" value="ECO:0007669"/>
    <property type="project" value="UniProtKB-KW"/>
</dbReference>
<dbReference type="GO" id="GO:0009791">
    <property type="term" value="P:post-embryonic development"/>
    <property type="evidence" value="ECO:0007669"/>
    <property type="project" value="UniProtKB-ARBA"/>
</dbReference>
<dbReference type="PROSITE" id="PS00108">
    <property type="entry name" value="PROTEIN_KINASE_ST"/>
    <property type="match status" value="1"/>
</dbReference>
<evidence type="ECO:0000256" key="6">
    <source>
        <dbReference type="ARBA" id="ARBA00022475"/>
    </source>
</evidence>
<keyword evidence="12 24" id="KW-0732">Signal</keyword>
<dbReference type="FunFam" id="3.80.10.10:FF:000275">
    <property type="entry name" value="Leucine-rich repeat receptor-like protein kinase"/>
    <property type="match status" value="1"/>
</dbReference>
<dbReference type="InterPro" id="IPR000719">
    <property type="entry name" value="Prot_kinase_dom"/>
</dbReference>
<dbReference type="InterPro" id="IPR032675">
    <property type="entry name" value="LRR_dom_sf"/>
</dbReference>
<dbReference type="InterPro" id="IPR013210">
    <property type="entry name" value="LRR_N_plant-typ"/>
</dbReference>
<comment type="subcellular location">
    <subcellularLocation>
        <location evidence="1">Cell membrane</location>
        <topology evidence="1">Single-pass membrane protein</topology>
    </subcellularLocation>
    <subcellularLocation>
        <location evidence="2">Membrane</location>
        <topology evidence="2">Single-pass type I membrane protein</topology>
    </subcellularLocation>
</comment>
<evidence type="ECO:0000256" key="9">
    <source>
        <dbReference type="ARBA" id="ARBA00022614"/>
    </source>
</evidence>
<keyword evidence="7" id="KW-0723">Serine/threonine-protein kinase</keyword>
<dbReference type="InterPro" id="IPR017441">
    <property type="entry name" value="Protein_kinase_ATP_BS"/>
</dbReference>
<dbReference type="InterPro" id="IPR055414">
    <property type="entry name" value="LRR_R13L4/SHOC2-like"/>
</dbReference>
<feature type="domain" description="Protein kinase" evidence="25">
    <location>
        <begin position="713"/>
        <end position="1011"/>
    </location>
</feature>
<evidence type="ECO:0000256" key="8">
    <source>
        <dbReference type="ARBA" id="ARBA00022553"/>
    </source>
</evidence>
<dbReference type="Proteomes" id="UP000249390">
    <property type="component" value="Unassembled WGS sequence"/>
</dbReference>
<keyword evidence="11 23" id="KW-0812">Transmembrane</keyword>
<protein>
    <recommendedName>
        <fullName evidence="5">non-specific serine/threonine protein kinase</fullName>
        <ecNumber evidence="5">2.7.11.1</ecNumber>
    </recommendedName>
</protein>
<gene>
    <name evidence="26" type="ORF">DM860_016068</name>
</gene>
<dbReference type="Pfam" id="PF00560">
    <property type="entry name" value="LRR_1"/>
    <property type="match status" value="6"/>
</dbReference>